<name>A0ABD3HVI3_9MARC</name>
<evidence type="ECO:0000256" key="1">
    <source>
        <dbReference type="ARBA" id="ARBA00004173"/>
    </source>
</evidence>
<evidence type="ECO:0000256" key="3">
    <source>
        <dbReference type="ARBA" id="ARBA00023128"/>
    </source>
</evidence>
<dbReference type="InterPro" id="IPR013838">
    <property type="entry name" value="Beta-tubulin_BS"/>
</dbReference>
<dbReference type="Gene3D" id="3.40.50.1440">
    <property type="entry name" value="Tubulin/FtsZ, GTPase domain"/>
    <property type="match status" value="1"/>
</dbReference>
<sequence>MREILTLQVGGYANFVGSHFWNFQDEILGLKEAGFEDPMIPTHGLNMDVLYREGETRERQATYTPRLLSIDLRGSSGAVNPSGSLYEGPPQAELSSIQTWRGSAATFKAERHGKNKFLQSLDEEEAEYREQLGDEEMKDAQSEEVNESQRYIYQSLEEEVQFSTDYLKSHLHPSSTYQLPGCWQGVTPFEDYGTGQGLFSSEDRGEEIRDRVRLFVEECDTIQGFQCVVDDSGGFSAIAADLLEDIVEEYGRTPIFLFTVRPPRKVYDSQAANKKITHALHDSVSLARLASVAQLTVPLGLPQLATCSLAEHLAIKNEKDYHTSAVYAAAINCITLPFRIEAAGPSASLGGTDMGTSLALVSCSASRRIAMMQASFPSPALVESKGEIFYDLRSLSPLTPSTGQTGNGHRVAELLVLQGIQLRGTTGERATAGQVHESVVKAHEILQRTGSQLSRFSHLAISESPLAVPLPFPFIFRSSIGKFGNIVPEPLEAVKQQGRGGLDVNSVPVAASVSTSDAVLPYIKKRALDLQRLALSRATAGTSLLQDWGFEQEEVEELGESLSNMVAAYSEMVENSSSDTD</sequence>
<dbReference type="GO" id="GO:0005739">
    <property type="term" value="C:mitochondrion"/>
    <property type="evidence" value="ECO:0007669"/>
    <property type="project" value="UniProtKB-SubCell"/>
</dbReference>
<keyword evidence="3" id="KW-0496">Mitochondrion</keyword>
<dbReference type="EMBL" id="JBJQOH010000003">
    <property type="protein sequence ID" value="KAL3694334.1"/>
    <property type="molecule type" value="Genomic_DNA"/>
</dbReference>
<evidence type="ECO:0000313" key="6">
    <source>
        <dbReference type="EMBL" id="KAL3694334.1"/>
    </source>
</evidence>
<keyword evidence="7" id="KW-1185">Reference proteome</keyword>
<dbReference type="InterPro" id="IPR019605">
    <property type="entry name" value="Misato_II_tubulin-like"/>
</dbReference>
<dbReference type="PANTHER" id="PTHR13391:SF0">
    <property type="entry name" value="PROTEIN MISATO HOMOLOG 1"/>
    <property type="match status" value="1"/>
</dbReference>
<gene>
    <name evidence="6" type="ORF">R1sor_007985</name>
</gene>
<proteinExistence type="inferred from homology"/>
<evidence type="ECO:0000256" key="2">
    <source>
        <dbReference type="ARBA" id="ARBA00008507"/>
    </source>
</evidence>
<dbReference type="InterPro" id="IPR036525">
    <property type="entry name" value="Tubulin/FtsZ_GTPase_sf"/>
</dbReference>
<reference evidence="6 7" key="1">
    <citation type="submission" date="2024-09" db="EMBL/GenBank/DDBJ databases">
        <title>Chromosome-scale assembly of Riccia sorocarpa.</title>
        <authorList>
            <person name="Paukszto L."/>
        </authorList>
    </citation>
    <scope>NUCLEOTIDE SEQUENCE [LARGE SCALE GENOMIC DNA]</scope>
    <source>
        <strain evidence="6">LP-2024</strain>
        <tissue evidence="6">Aerial parts of the thallus</tissue>
    </source>
</reference>
<organism evidence="6 7">
    <name type="scientific">Riccia sorocarpa</name>
    <dbReference type="NCBI Taxonomy" id="122646"/>
    <lineage>
        <taxon>Eukaryota</taxon>
        <taxon>Viridiplantae</taxon>
        <taxon>Streptophyta</taxon>
        <taxon>Embryophyta</taxon>
        <taxon>Marchantiophyta</taxon>
        <taxon>Marchantiopsida</taxon>
        <taxon>Marchantiidae</taxon>
        <taxon>Marchantiales</taxon>
        <taxon>Ricciaceae</taxon>
        <taxon>Riccia</taxon>
    </lineage>
</organism>
<evidence type="ECO:0000313" key="7">
    <source>
        <dbReference type="Proteomes" id="UP001633002"/>
    </source>
</evidence>
<protein>
    <submittedName>
        <fullName evidence="6">Uncharacterized protein</fullName>
    </submittedName>
</protein>
<dbReference type="CDD" id="cd06060">
    <property type="entry name" value="misato"/>
    <property type="match status" value="1"/>
</dbReference>
<comment type="similarity">
    <text evidence="2">Belongs to the misato family.</text>
</comment>
<dbReference type="Pfam" id="PF10644">
    <property type="entry name" value="Misat_Tub_SegII"/>
    <property type="match status" value="1"/>
</dbReference>
<dbReference type="InterPro" id="IPR029209">
    <property type="entry name" value="DML1/Misato_tubulin"/>
</dbReference>
<evidence type="ECO:0000259" key="5">
    <source>
        <dbReference type="Pfam" id="PF14881"/>
    </source>
</evidence>
<dbReference type="Proteomes" id="UP001633002">
    <property type="component" value="Unassembled WGS sequence"/>
</dbReference>
<dbReference type="PROSITE" id="PS00228">
    <property type="entry name" value="TUBULIN_B_AUTOREG"/>
    <property type="match status" value="1"/>
</dbReference>
<comment type="caution">
    <text evidence="6">The sequence shown here is derived from an EMBL/GenBank/DDBJ whole genome shotgun (WGS) entry which is preliminary data.</text>
</comment>
<feature type="domain" description="Misato Segment II tubulin-like" evidence="4">
    <location>
        <begin position="2"/>
        <end position="123"/>
    </location>
</feature>
<dbReference type="AlphaFoldDB" id="A0ABD3HVI3"/>
<dbReference type="Pfam" id="PF14881">
    <property type="entry name" value="Tubulin_3"/>
    <property type="match status" value="1"/>
</dbReference>
<accession>A0ABD3HVI3</accession>
<dbReference type="PANTHER" id="PTHR13391">
    <property type="entry name" value="MITOCHONDRIAL DISTRIBUTION REGULATOR MISATO"/>
    <property type="match status" value="1"/>
</dbReference>
<comment type="subcellular location">
    <subcellularLocation>
        <location evidence="1">Mitochondrion</location>
    </subcellularLocation>
</comment>
<dbReference type="InterPro" id="IPR049942">
    <property type="entry name" value="DML1/Misato"/>
</dbReference>
<dbReference type="SUPFAM" id="SSF52490">
    <property type="entry name" value="Tubulin nucleotide-binding domain-like"/>
    <property type="match status" value="1"/>
</dbReference>
<feature type="domain" description="DML1/Misato tubulin" evidence="5">
    <location>
        <begin position="157"/>
        <end position="339"/>
    </location>
</feature>
<evidence type="ECO:0000259" key="4">
    <source>
        <dbReference type="Pfam" id="PF10644"/>
    </source>
</evidence>